<proteinExistence type="predicted"/>
<dbReference type="Proteomes" id="UP000630718">
    <property type="component" value="Unassembled WGS sequence"/>
</dbReference>
<evidence type="ECO:0008006" key="3">
    <source>
        <dbReference type="Google" id="ProtNLM"/>
    </source>
</evidence>
<comment type="caution">
    <text evidence="1">The sequence shown here is derived from an EMBL/GenBank/DDBJ whole genome shotgun (WGS) entry which is preliminary data.</text>
</comment>
<reference evidence="1" key="2">
    <citation type="submission" date="2020-09" db="EMBL/GenBank/DDBJ databases">
        <authorList>
            <person name="Sun Q."/>
            <person name="Ohkuma M."/>
        </authorList>
    </citation>
    <scope>NUCLEOTIDE SEQUENCE</scope>
    <source>
        <strain evidence="1">JCM 4477</strain>
    </source>
</reference>
<evidence type="ECO:0000313" key="1">
    <source>
        <dbReference type="EMBL" id="GHF06257.1"/>
    </source>
</evidence>
<evidence type="ECO:0000313" key="2">
    <source>
        <dbReference type="Proteomes" id="UP000630718"/>
    </source>
</evidence>
<dbReference type="EMBL" id="BNBI01000007">
    <property type="protein sequence ID" value="GHF06257.1"/>
    <property type="molecule type" value="Genomic_DNA"/>
</dbReference>
<keyword evidence="2" id="KW-1185">Reference proteome</keyword>
<sequence length="340" mass="38214">MPITFVVGTGRSGSTVLSHILNLHPDILSLNELLASLGPWAMPENPLTGEEFWRILVGPHMIYTKLLRSGIVPPEFLYPQRPGRYSAETGIPALSLMVLPHLTEDPDGLLDELEPQVSSWPHRPVAQHYQDLFALLAARFGRRVAVERSGYSLQWIPALRKAFPYAKFVHQFRDGPDCALSMSRHPGYRAMSFLHDILQRVGVSSPQELTPEHLVKLPPEMVEMLLSERFDPALVLDRQVPLAQFGDMWSQWIIEGVEYLSQVPDDARTTLAYEDMVRNPRAELVRLAEFIGVDPDDEWLEAGESLIESSRVGAALRLPPEQLSELRDSCAPGMRALRTA</sequence>
<dbReference type="AlphaFoldDB" id="A0A919AH80"/>
<dbReference type="InterPro" id="IPR027417">
    <property type="entry name" value="P-loop_NTPase"/>
</dbReference>
<protein>
    <recommendedName>
        <fullName evidence="3">Sulfotransferase</fullName>
    </recommendedName>
</protein>
<name>A0A919AH80_9ACTN</name>
<accession>A0A919AH80</accession>
<gene>
    <name evidence="1" type="ORF">GCM10018772_33980</name>
</gene>
<reference evidence="1" key="1">
    <citation type="journal article" date="2014" name="Int. J. Syst. Evol. Microbiol.">
        <title>Complete genome sequence of Corynebacterium casei LMG S-19264T (=DSM 44701T), isolated from a smear-ripened cheese.</title>
        <authorList>
            <consortium name="US DOE Joint Genome Institute (JGI-PGF)"/>
            <person name="Walter F."/>
            <person name="Albersmeier A."/>
            <person name="Kalinowski J."/>
            <person name="Ruckert C."/>
        </authorList>
    </citation>
    <scope>NUCLEOTIDE SEQUENCE</scope>
    <source>
        <strain evidence="1">JCM 4477</strain>
    </source>
</reference>
<dbReference type="Gene3D" id="3.40.50.300">
    <property type="entry name" value="P-loop containing nucleotide triphosphate hydrolases"/>
    <property type="match status" value="1"/>
</dbReference>
<organism evidence="1 2">
    <name type="scientific">Streptomyces fumanus</name>
    <dbReference type="NCBI Taxonomy" id="67302"/>
    <lineage>
        <taxon>Bacteria</taxon>
        <taxon>Bacillati</taxon>
        <taxon>Actinomycetota</taxon>
        <taxon>Actinomycetes</taxon>
        <taxon>Kitasatosporales</taxon>
        <taxon>Streptomycetaceae</taxon>
        <taxon>Streptomyces</taxon>
    </lineage>
</organism>
<dbReference type="SUPFAM" id="SSF52540">
    <property type="entry name" value="P-loop containing nucleoside triphosphate hydrolases"/>
    <property type="match status" value="1"/>
</dbReference>